<dbReference type="EMBL" id="RJTM01000003">
    <property type="protein sequence ID" value="RNL94602.1"/>
    <property type="molecule type" value="Genomic_DNA"/>
</dbReference>
<protein>
    <recommendedName>
        <fullName evidence="9">Fibronectin type-III domain-containing protein</fullName>
    </recommendedName>
</protein>
<organism evidence="10 11">
    <name type="scientific">Sinomicrobium pectinilyticum</name>
    <dbReference type="NCBI Taxonomy" id="1084421"/>
    <lineage>
        <taxon>Bacteria</taxon>
        <taxon>Pseudomonadati</taxon>
        <taxon>Bacteroidota</taxon>
        <taxon>Flavobacteriia</taxon>
        <taxon>Flavobacteriales</taxon>
        <taxon>Flavobacteriaceae</taxon>
        <taxon>Sinomicrobium</taxon>
    </lineage>
</organism>
<proteinExistence type="predicted"/>
<dbReference type="PANTHER" id="PTHR11319">
    <property type="entry name" value="G PROTEIN-COUPLED RECEPTOR-RELATED"/>
    <property type="match status" value="1"/>
</dbReference>
<feature type="chain" id="PRO_5018167825" description="Fibronectin type-III domain-containing protein" evidence="8">
    <location>
        <begin position="22"/>
        <end position="904"/>
    </location>
</feature>
<accession>A0A3N0F3P4</accession>
<keyword evidence="5 8" id="KW-0732">Signal</keyword>
<dbReference type="RefSeq" id="WP_170164424.1">
    <property type="nucleotide sequence ID" value="NZ_RJTM01000003.1"/>
</dbReference>
<evidence type="ECO:0000256" key="6">
    <source>
        <dbReference type="ARBA" id="ARBA00023136"/>
    </source>
</evidence>
<name>A0A3N0F3P4_SINP1</name>
<evidence type="ECO:0000256" key="5">
    <source>
        <dbReference type="ARBA" id="ARBA00022729"/>
    </source>
</evidence>
<feature type="domain" description="Fibronectin type-III" evidence="9">
    <location>
        <begin position="661"/>
        <end position="755"/>
    </location>
</feature>
<dbReference type="SUPFAM" id="SSF51126">
    <property type="entry name" value="Pectin lyase-like"/>
    <property type="match status" value="1"/>
</dbReference>
<evidence type="ECO:0000256" key="4">
    <source>
        <dbReference type="ARBA" id="ARBA00022525"/>
    </source>
</evidence>
<evidence type="ECO:0000256" key="3">
    <source>
        <dbReference type="ARBA" id="ARBA00004613"/>
    </source>
</evidence>
<keyword evidence="4" id="KW-0964">Secreted</keyword>
<feature type="non-terminal residue" evidence="10">
    <location>
        <position position="904"/>
    </location>
</feature>
<dbReference type="InterPro" id="IPR036116">
    <property type="entry name" value="FN3_sf"/>
</dbReference>
<dbReference type="PROSITE" id="PS50853">
    <property type="entry name" value="FN3"/>
    <property type="match status" value="1"/>
</dbReference>
<dbReference type="SMART" id="SM00710">
    <property type="entry name" value="PbH1"/>
    <property type="match status" value="6"/>
</dbReference>
<dbReference type="Gene3D" id="2.60.40.10">
    <property type="entry name" value="Immunoglobulins"/>
    <property type="match status" value="3"/>
</dbReference>
<dbReference type="GO" id="GO:0005576">
    <property type="term" value="C:extracellular region"/>
    <property type="evidence" value="ECO:0007669"/>
    <property type="project" value="UniProtKB-SubCell"/>
</dbReference>
<dbReference type="InterPro" id="IPR012334">
    <property type="entry name" value="Pectin_lyas_fold"/>
</dbReference>
<dbReference type="InterPro" id="IPR003368">
    <property type="entry name" value="POMP_repeat"/>
</dbReference>
<keyword evidence="6" id="KW-0472">Membrane</keyword>
<dbReference type="InterPro" id="IPR013783">
    <property type="entry name" value="Ig-like_fold"/>
</dbReference>
<evidence type="ECO:0000256" key="7">
    <source>
        <dbReference type="ARBA" id="ARBA00023237"/>
    </source>
</evidence>
<dbReference type="Proteomes" id="UP000267469">
    <property type="component" value="Unassembled WGS sequence"/>
</dbReference>
<keyword evidence="11" id="KW-1185">Reference proteome</keyword>
<dbReference type="InterPro" id="IPR011050">
    <property type="entry name" value="Pectin_lyase_fold/virulence"/>
</dbReference>
<dbReference type="Pfam" id="PF02415">
    <property type="entry name" value="Chlam_PMP"/>
    <property type="match status" value="3"/>
</dbReference>
<dbReference type="Gene3D" id="2.160.20.10">
    <property type="entry name" value="Single-stranded right-handed beta-helix, Pectin lyase-like"/>
    <property type="match status" value="1"/>
</dbReference>
<keyword evidence="7" id="KW-0998">Cell outer membrane</keyword>
<reference evidence="10 11" key="1">
    <citation type="submission" date="2018-10" db="EMBL/GenBank/DDBJ databases">
        <title>Sinomicrobium pectinilyticum sp. nov., a pectinase-producing bacterium isolated from alkaline and saline soil, and emended description of the genus Sinomicrobium.</title>
        <authorList>
            <person name="Cheng B."/>
            <person name="Li C."/>
            <person name="Lai Q."/>
            <person name="Du M."/>
            <person name="Shao Z."/>
            <person name="Xu P."/>
            <person name="Yang C."/>
        </authorList>
    </citation>
    <scope>NUCLEOTIDE SEQUENCE [LARGE SCALE GENOMIC DNA]</scope>
    <source>
        <strain evidence="10 11">5DNS001</strain>
    </source>
</reference>
<comment type="caution">
    <text evidence="10">The sequence shown here is derived from an EMBL/GenBank/DDBJ whole genome shotgun (WGS) entry which is preliminary data.</text>
</comment>
<dbReference type="AlphaFoldDB" id="A0A3N0F3P4"/>
<dbReference type="CDD" id="cd00063">
    <property type="entry name" value="FN3"/>
    <property type="match status" value="2"/>
</dbReference>
<dbReference type="InterPro" id="IPR006626">
    <property type="entry name" value="PbH1"/>
</dbReference>
<feature type="signal peptide" evidence="8">
    <location>
        <begin position="1"/>
        <end position="21"/>
    </location>
</feature>
<gene>
    <name evidence="10" type="ORF">ED312_01415</name>
</gene>
<comment type="subcellular location">
    <subcellularLocation>
        <location evidence="1">Cell envelope</location>
    </subcellularLocation>
    <subcellularLocation>
        <location evidence="2">Cell outer membrane</location>
    </subcellularLocation>
    <subcellularLocation>
        <location evidence="3">Secreted</location>
    </subcellularLocation>
</comment>
<dbReference type="SUPFAM" id="SSF49265">
    <property type="entry name" value="Fibronectin type III"/>
    <property type="match status" value="2"/>
</dbReference>
<evidence type="ECO:0000313" key="11">
    <source>
        <dbReference type="Proteomes" id="UP000267469"/>
    </source>
</evidence>
<sequence>MQRKLVTAFFTACLWSVFAQAQTIIRVTPNGTGDGSSWDQASSIEDAIANASRNDKIWVRQGTYKIKPTLQINKTLEIYGGYSGTGNQRNPAVYPSILSGDKKNSIIKTGYSASEMVFDGLIFEDGFAKTGTHVNDVTGGGALYLSGNGTKINNCIFRNNTSANRIGSGAIYLWSTDNIVIENSVFENNRVIRNDNSEAGNIGGGVMHIRFGKNNQIKHCKFINNSSYYPGGAIYAWGENARIIDCYFENNHSDNTGGAIYVNFDDLYVSNTVFRSNNSELRGGAMYNNSGAVKVVNSLFDKNTASDLGGAIYNSEGIDIANTTFVDNNNTAVVFHSFSSDEEYTHIYNSILYNNKAGGKFTPDIAPAYSGSDISGLDVRRSILQEHSGGMNNLIGVDPLFVNSSNGNYRIRHNSPAANAGRTILFNGVSATPAGSSNDLYKNERLIGNNIDMGAHELQLPGCTTITTPANGAVDVAVNTDISWEAVPNTTGYTISIGTTPGGTDTIDRQQVTGTVFELPVNLEVNTTYFVSVISYNSAGEAIGCSEIKFKTEKTSSVVDCTSITNPVNGAENVSLDTNITWEEAVNASAYYISIGTTSGGTDVVNKESVTGTTYTPEISLEENTTYFVTVTPYNNEGSAEDCTETGFTTETLVSVPGCATIVTPEDSQENAPRDINITWESVPEADGYYISMGTISGGTDIVNNESITGTTYTPEVDLDENTTYFVIVTPYNSEGSAEDCIETSFTTETLTPPDCAVIVTPVDGTTYPAYEGIGWESVAGADSYRIYMGTTPGGTDVADGLEPGEDFEDPESGTYYLRVVPYNEAGEATGCEEISFSIGAPTPLPPGCTTITNPADGSADVPLITGITWESILNAEGYRLSIGTSPGGTELVNREEVTGTSYT</sequence>
<dbReference type="PANTHER" id="PTHR11319:SF35">
    <property type="entry name" value="OUTER MEMBRANE PROTEIN PMPC-RELATED"/>
    <property type="match status" value="1"/>
</dbReference>
<evidence type="ECO:0000313" key="10">
    <source>
        <dbReference type="EMBL" id="RNL94602.1"/>
    </source>
</evidence>
<evidence type="ECO:0000256" key="1">
    <source>
        <dbReference type="ARBA" id="ARBA00004196"/>
    </source>
</evidence>
<dbReference type="GO" id="GO:0009279">
    <property type="term" value="C:cell outer membrane"/>
    <property type="evidence" value="ECO:0007669"/>
    <property type="project" value="UniProtKB-SubCell"/>
</dbReference>
<dbReference type="InterPro" id="IPR003961">
    <property type="entry name" value="FN3_dom"/>
</dbReference>
<evidence type="ECO:0000259" key="9">
    <source>
        <dbReference type="PROSITE" id="PS50853"/>
    </source>
</evidence>
<evidence type="ECO:0000256" key="2">
    <source>
        <dbReference type="ARBA" id="ARBA00004442"/>
    </source>
</evidence>
<evidence type="ECO:0000256" key="8">
    <source>
        <dbReference type="SAM" id="SignalP"/>
    </source>
</evidence>